<dbReference type="GO" id="GO:0016020">
    <property type="term" value="C:membrane"/>
    <property type="evidence" value="ECO:0007669"/>
    <property type="project" value="InterPro"/>
</dbReference>
<dbReference type="EMBL" id="JAACJN010000127">
    <property type="protein sequence ID" value="KAF5369610.1"/>
    <property type="molecule type" value="Genomic_DNA"/>
</dbReference>
<keyword evidence="6" id="KW-1133">Transmembrane helix</keyword>
<dbReference type="InterPro" id="IPR002123">
    <property type="entry name" value="Plipid/glycerol_acylTrfase"/>
</dbReference>
<comment type="catalytic activity">
    <reaction evidence="4">
        <text>a 1-acyl-sn-glycero-3-phosphate + an acyl-CoA = a 1,2-diacyl-sn-glycero-3-phosphate + CoA</text>
        <dbReference type="Rhea" id="RHEA:19709"/>
        <dbReference type="ChEBI" id="CHEBI:57287"/>
        <dbReference type="ChEBI" id="CHEBI:57970"/>
        <dbReference type="ChEBI" id="CHEBI:58342"/>
        <dbReference type="ChEBI" id="CHEBI:58608"/>
        <dbReference type="EC" id="2.3.1.51"/>
    </reaction>
</comment>
<dbReference type="SUPFAM" id="SSF69593">
    <property type="entry name" value="Glycerol-3-phosphate (1)-acyltransferase"/>
    <property type="match status" value="1"/>
</dbReference>
<dbReference type="EC" id="2.3.1.51" evidence="4"/>
<dbReference type="InterPro" id="IPR004552">
    <property type="entry name" value="AGP_acyltrans"/>
</dbReference>
<proteinExistence type="inferred from homology"/>
<feature type="compositionally biased region" description="Basic and acidic residues" evidence="5">
    <location>
        <begin position="286"/>
        <end position="303"/>
    </location>
</feature>
<dbReference type="OrthoDB" id="202234at2759"/>
<dbReference type="PANTHER" id="PTHR10434">
    <property type="entry name" value="1-ACYL-SN-GLYCEROL-3-PHOSPHATE ACYLTRANSFERASE"/>
    <property type="match status" value="1"/>
</dbReference>
<comment type="domain">
    <text evidence="4">The HXXXXD motif is essential for acyltransferase activity and may constitute the binding site for the phosphate moiety of the glycerol-3-phosphate.</text>
</comment>
<feature type="compositionally biased region" description="Polar residues" evidence="5">
    <location>
        <begin position="373"/>
        <end position="382"/>
    </location>
</feature>
<keyword evidence="4" id="KW-0444">Lipid biosynthesis</keyword>
<sequence length="401" mass="43725">MSFLLSLFRPLAYISLPVILARTISSSSPTGQYYVRRGLYIGCMTAIATWGIVVAATMSVAGHRYDVNWVIARAFYALAGNVLGISVEVEGEEHLLTKPGVILSNHQSMLDVLFVGKLMPKRTSIMAKKSLQYTPLGPFMLMSGAVFIDRGNNARAVRSLDAAGQLMKARKISLWMYPEGTRNLSQEPDMLPFKKGAFHLAVQSGIPIVPIVTENYWRIYREGVFGRGLIKVREGMTVDDVPELTKRVRDLMMSALRDLSVKVTELELSASSERRITAAGVSHATHVRDVEGEIHENEEDGLRQENLNSRSETLQGSAEPSNASTSITSTQQVPTEGVTEPDQDAGLFSAPDVNVSNAEDNGTALDTRRRTDSSVSLASSSNGTGTETEEDEGMVIVGRPT</sequence>
<dbReference type="AlphaFoldDB" id="A0A8H5I097"/>
<keyword evidence="6" id="KW-0812">Transmembrane</keyword>
<feature type="transmembrane region" description="Helical" evidence="6">
    <location>
        <begin position="37"/>
        <end position="58"/>
    </location>
</feature>
<evidence type="ECO:0000256" key="4">
    <source>
        <dbReference type="RuleBase" id="RU361267"/>
    </source>
</evidence>
<organism evidence="9 10">
    <name type="scientific">Collybiopsis confluens</name>
    <dbReference type="NCBI Taxonomy" id="2823264"/>
    <lineage>
        <taxon>Eukaryota</taxon>
        <taxon>Fungi</taxon>
        <taxon>Dikarya</taxon>
        <taxon>Basidiomycota</taxon>
        <taxon>Agaricomycotina</taxon>
        <taxon>Agaricomycetes</taxon>
        <taxon>Agaricomycetidae</taxon>
        <taxon>Agaricales</taxon>
        <taxon>Marasmiineae</taxon>
        <taxon>Omphalotaceae</taxon>
        <taxon>Collybiopsis</taxon>
    </lineage>
</organism>
<dbReference type="Proteomes" id="UP000518752">
    <property type="component" value="Unassembled WGS sequence"/>
</dbReference>
<keyword evidence="4" id="KW-1208">Phospholipid metabolism</keyword>
<dbReference type="EMBL" id="JAACJN010000004">
    <property type="protein sequence ID" value="KAF5392651.1"/>
    <property type="molecule type" value="Genomic_DNA"/>
</dbReference>
<dbReference type="Pfam" id="PF01553">
    <property type="entry name" value="Acyltransferase"/>
    <property type="match status" value="1"/>
</dbReference>
<dbReference type="GO" id="GO:0005783">
    <property type="term" value="C:endoplasmic reticulum"/>
    <property type="evidence" value="ECO:0007669"/>
    <property type="project" value="TreeGrafter"/>
</dbReference>
<keyword evidence="6" id="KW-0472">Membrane</keyword>
<dbReference type="SMART" id="SM00563">
    <property type="entry name" value="PlsC"/>
    <property type="match status" value="1"/>
</dbReference>
<accession>A0A8H5I097</accession>
<name>A0A8H5I097_9AGAR</name>
<evidence type="ECO:0000256" key="5">
    <source>
        <dbReference type="SAM" id="MobiDB-lite"/>
    </source>
</evidence>
<keyword evidence="4" id="KW-0443">Lipid metabolism</keyword>
<keyword evidence="3 4" id="KW-0012">Acyltransferase</keyword>
<protein>
    <recommendedName>
        <fullName evidence="4">1-acyl-sn-glycerol-3-phosphate acyltransferase</fullName>
        <ecNumber evidence="4">2.3.1.51</ecNumber>
    </recommendedName>
</protein>
<feature type="region of interest" description="Disordered" evidence="5">
    <location>
        <begin position="277"/>
        <end position="401"/>
    </location>
</feature>
<keyword evidence="4" id="KW-0594">Phospholipid biosynthesis</keyword>
<comment type="similarity">
    <text evidence="1 4">Belongs to the 1-acyl-sn-glycerol-3-phosphate acyltransferase family.</text>
</comment>
<comment type="caution">
    <text evidence="9">The sequence shown here is derived from an EMBL/GenBank/DDBJ whole genome shotgun (WGS) entry which is preliminary data.</text>
</comment>
<gene>
    <name evidence="9" type="ORF">D9757_001070</name>
    <name evidence="8" type="ORF">D9757_010463</name>
</gene>
<evidence type="ECO:0000313" key="10">
    <source>
        <dbReference type="Proteomes" id="UP000518752"/>
    </source>
</evidence>
<evidence type="ECO:0000259" key="7">
    <source>
        <dbReference type="SMART" id="SM00563"/>
    </source>
</evidence>
<feature type="domain" description="Phospholipid/glycerol acyltransferase" evidence="7">
    <location>
        <begin position="100"/>
        <end position="216"/>
    </location>
</feature>
<dbReference type="GO" id="GO:0006654">
    <property type="term" value="P:phosphatidic acid biosynthetic process"/>
    <property type="evidence" value="ECO:0007669"/>
    <property type="project" value="TreeGrafter"/>
</dbReference>
<feature type="compositionally biased region" description="Polar residues" evidence="5">
    <location>
        <begin position="305"/>
        <end position="334"/>
    </location>
</feature>
<dbReference type="GO" id="GO:0003841">
    <property type="term" value="F:1-acylglycerol-3-phosphate O-acyltransferase activity"/>
    <property type="evidence" value="ECO:0007669"/>
    <property type="project" value="UniProtKB-UniRule"/>
</dbReference>
<keyword evidence="10" id="KW-1185">Reference proteome</keyword>
<reference evidence="9 10" key="1">
    <citation type="journal article" date="2020" name="ISME J.">
        <title>Uncovering the hidden diversity of litter-decomposition mechanisms in mushroom-forming fungi.</title>
        <authorList>
            <person name="Floudas D."/>
            <person name="Bentzer J."/>
            <person name="Ahren D."/>
            <person name="Johansson T."/>
            <person name="Persson P."/>
            <person name="Tunlid A."/>
        </authorList>
    </citation>
    <scope>NUCLEOTIDE SEQUENCE [LARGE SCALE GENOMIC DNA]</scope>
    <source>
        <strain evidence="9 10">CBS 406.79</strain>
    </source>
</reference>
<dbReference type="NCBIfam" id="TIGR00530">
    <property type="entry name" value="AGP_acyltrn"/>
    <property type="match status" value="1"/>
</dbReference>
<evidence type="ECO:0000256" key="3">
    <source>
        <dbReference type="ARBA" id="ARBA00023315"/>
    </source>
</evidence>
<evidence type="ECO:0000313" key="9">
    <source>
        <dbReference type="EMBL" id="KAF5392651.1"/>
    </source>
</evidence>
<evidence type="ECO:0000256" key="6">
    <source>
        <dbReference type="SAM" id="Phobius"/>
    </source>
</evidence>
<dbReference type="CDD" id="cd07989">
    <property type="entry name" value="LPLAT_AGPAT-like"/>
    <property type="match status" value="1"/>
</dbReference>
<keyword evidence="2 4" id="KW-0808">Transferase</keyword>
<evidence type="ECO:0000256" key="2">
    <source>
        <dbReference type="ARBA" id="ARBA00022679"/>
    </source>
</evidence>
<dbReference type="PANTHER" id="PTHR10434:SF11">
    <property type="entry name" value="1-ACYL-SN-GLYCEROL-3-PHOSPHATE ACYLTRANSFERASE"/>
    <property type="match status" value="1"/>
</dbReference>
<evidence type="ECO:0000256" key="1">
    <source>
        <dbReference type="ARBA" id="ARBA00008655"/>
    </source>
</evidence>
<evidence type="ECO:0000313" key="8">
    <source>
        <dbReference type="EMBL" id="KAF5369610.1"/>
    </source>
</evidence>